<dbReference type="Proteomes" id="UP001628156">
    <property type="component" value="Unassembled WGS sequence"/>
</dbReference>
<dbReference type="EMBL" id="BAAFRS010000122">
    <property type="protein sequence ID" value="GAB1222870.1"/>
    <property type="molecule type" value="Genomic_DNA"/>
</dbReference>
<keyword evidence="1" id="KW-0812">Transmembrane</keyword>
<feature type="transmembrane region" description="Helical" evidence="1">
    <location>
        <begin position="27"/>
        <end position="47"/>
    </location>
</feature>
<protein>
    <recommendedName>
        <fullName evidence="4">Myotubularin</fullName>
    </recommendedName>
</protein>
<gene>
    <name evidence="2" type="ORF">ENUP19_0122G0012</name>
</gene>
<evidence type="ECO:0000313" key="2">
    <source>
        <dbReference type="EMBL" id="GAB1222870.1"/>
    </source>
</evidence>
<organism evidence="2 3">
    <name type="scientific">Entamoeba nuttalli</name>
    <dbReference type="NCBI Taxonomy" id="412467"/>
    <lineage>
        <taxon>Eukaryota</taxon>
        <taxon>Amoebozoa</taxon>
        <taxon>Evosea</taxon>
        <taxon>Archamoebae</taxon>
        <taxon>Mastigamoebida</taxon>
        <taxon>Entamoebidae</taxon>
        <taxon>Entamoeba</taxon>
    </lineage>
</organism>
<name>A0ABQ0DJ31_9EUKA</name>
<comment type="caution">
    <text evidence="2">The sequence shown here is derived from an EMBL/GenBank/DDBJ whole genome shotgun (WGS) entry which is preliminary data.</text>
</comment>
<reference evidence="2 3" key="1">
    <citation type="journal article" date="2019" name="PLoS Negl. Trop. Dis.">
        <title>Whole genome sequencing of Entamoeba nuttalli reveals mammalian host-related molecular signatures and a novel octapeptide-repeat surface protein.</title>
        <authorList>
            <person name="Tanaka M."/>
            <person name="Makiuchi T."/>
            <person name="Komiyama T."/>
            <person name="Shiina T."/>
            <person name="Osaki K."/>
            <person name="Tachibana H."/>
        </authorList>
    </citation>
    <scope>NUCLEOTIDE SEQUENCE [LARGE SCALE GENOMIC DNA]</scope>
    <source>
        <strain evidence="2 3">P19-061405</strain>
    </source>
</reference>
<accession>A0ABQ0DJ31</accession>
<keyword evidence="1" id="KW-0472">Membrane</keyword>
<evidence type="ECO:0000256" key="1">
    <source>
        <dbReference type="SAM" id="Phobius"/>
    </source>
</evidence>
<evidence type="ECO:0008006" key="4">
    <source>
        <dbReference type="Google" id="ProtNLM"/>
    </source>
</evidence>
<keyword evidence="1" id="KW-1133">Transmembrane helix</keyword>
<sequence>MFKDIIIMSYRLFMESVEGYISIKPEVTYFSLLLLLILISLCSSYFIRMNKPKFGHRPQKIISPCAKSLLLKVDEAIALIKQPLIKPSPIHNGWNITVPKMVDISKFTDDNYLSWETDRERVKEYIANISSGLYIEHEDISIIPRTIKHCWKANGKESIISLVEWNFSYRKRFSLFKEEEEGVWIAHKGMGTVGTCHVLSKTEYQKYLMNVYSMKCNGNCIIRSGAIDSYIRLRQFIQVLMNTIKPNSLQLSFNQRINPLQLSPTIKVCSISLVSTFKFAITEKNIAERQHRLLQEKVWNKMRIEITHLNYQFSLNELFSISIGETTSKDINQIGLYQLIDWFKKDIHCKEDITVLELIKILSGKEKQRAILLRSILDGHEKLIIQSRIQELLILCLYLLLSNIVICINCKSGCDRTGMVFALASSLCQILETREEYLEDIVYVILHFDAIGKEIKNDFDTSLNKKEMSINEQRELWNQFIINKAANSYSINDKAKYHLIFIELQNCIFGNLIEVGLPITVLSTGVCGFKYGKESSFFKNPHISNGLPFYIISGNKSFSQVTFRKLLVGASNLRGGSD</sequence>
<proteinExistence type="predicted"/>
<evidence type="ECO:0000313" key="3">
    <source>
        <dbReference type="Proteomes" id="UP001628156"/>
    </source>
</evidence>
<keyword evidence="3" id="KW-1185">Reference proteome</keyword>